<sequence length="157" mass="17354">MSDEQFVPEGFTVPDGLTAGELRLAPLGPQHNESDYAAWTSSIDHIRATPGFSGGSWPHEMSLDDNLRDLEKHARDFAGRRGFTYTVLSASAGEVLGCVYIYPPRGQEPGGTGRWHATVSSWVRADRAALDPVLHDAVLAWLERDWPFDSIEYAPRT</sequence>
<dbReference type="EMBL" id="RPFW01000002">
    <property type="protein sequence ID" value="TVZ04764.1"/>
    <property type="molecule type" value="Genomic_DNA"/>
</dbReference>
<dbReference type="Proteomes" id="UP000460272">
    <property type="component" value="Unassembled WGS sequence"/>
</dbReference>
<accession>A0A6P2C087</accession>
<proteinExistence type="predicted"/>
<dbReference type="OrthoDB" id="3774915at2"/>
<comment type="caution">
    <text evidence="1">The sequence shown here is derived from an EMBL/GenBank/DDBJ whole genome shotgun (WGS) entry which is preliminary data.</text>
</comment>
<organism evidence="1 2">
    <name type="scientific">Trebonia kvetii</name>
    <dbReference type="NCBI Taxonomy" id="2480626"/>
    <lineage>
        <taxon>Bacteria</taxon>
        <taxon>Bacillati</taxon>
        <taxon>Actinomycetota</taxon>
        <taxon>Actinomycetes</taxon>
        <taxon>Streptosporangiales</taxon>
        <taxon>Treboniaceae</taxon>
        <taxon>Trebonia</taxon>
    </lineage>
</organism>
<evidence type="ECO:0000313" key="1">
    <source>
        <dbReference type="EMBL" id="TVZ04764.1"/>
    </source>
</evidence>
<dbReference type="RefSeq" id="WP_145852472.1">
    <property type="nucleotide sequence ID" value="NZ_RPFW01000002.1"/>
</dbReference>
<keyword evidence="2" id="KW-1185">Reference proteome</keyword>
<gene>
    <name evidence="1" type="ORF">EAS64_08875</name>
</gene>
<protein>
    <submittedName>
        <fullName evidence="1">N-acetyltransferase</fullName>
    </submittedName>
</protein>
<dbReference type="GO" id="GO:0016740">
    <property type="term" value="F:transferase activity"/>
    <property type="evidence" value="ECO:0007669"/>
    <property type="project" value="UniProtKB-KW"/>
</dbReference>
<evidence type="ECO:0000313" key="2">
    <source>
        <dbReference type="Proteomes" id="UP000460272"/>
    </source>
</evidence>
<dbReference type="AlphaFoldDB" id="A0A6P2C087"/>
<keyword evidence="1" id="KW-0808">Transferase</keyword>
<reference evidence="1 2" key="1">
    <citation type="submission" date="2018-11" db="EMBL/GenBank/DDBJ databases">
        <title>Trebonia kvetii gen.nov., sp.nov., a novel acidophilic actinobacterium, and proposal of the new actinobacterial family Treboniaceae fam. nov.</title>
        <authorList>
            <person name="Rapoport D."/>
            <person name="Sagova-Mareckova M."/>
            <person name="Sedlacek I."/>
            <person name="Provaznik J."/>
            <person name="Kralova S."/>
            <person name="Pavlinic D."/>
            <person name="Benes V."/>
            <person name="Kopecky J."/>
        </authorList>
    </citation>
    <scope>NUCLEOTIDE SEQUENCE [LARGE SCALE GENOMIC DNA]</scope>
    <source>
        <strain evidence="1 2">15Tr583</strain>
    </source>
</reference>
<name>A0A6P2C087_9ACTN</name>